<comment type="caution">
    <text evidence="2">The sequence shown here is derived from an EMBL/GenBank/DDBJ whole genome shotgun (WGS) entry which is preliminary data.</text>
</comment>
<reference evidence="2" key="2">
    <citation type="submission" date="2023-06" db="EMBL/GenBank/DDBJ databases">
        <authorList>
            <person name="Swenson N.G."/>
            <person name="Wegrzyn J.L."/>
            <person name="Mcevoy S.L."/>
        </authorList>
    </citation>
    <scope>NUCLEOTIDE SEQUENCE</scope>
    <source>
        <strain evidence="2">NS2018</strain>
        <tissue evidence="2">Leaf</tissue>
    </source>
</reference>
<accession>A0AA39SN48</accession>
<dbReference type="EMBL" id="JAUESC010000003">
    <property type="protein sequence ID" value="KAK0601636.1"/>
    <property type="molecule type" value="Genomic_DNA"/>
</dbReference>
<reference evidence="2" key="1">
    <citation type="journal article" date="2022" name="Plant J.">
        <title>Strategies of tolerance reflected in two North American maple genomes.</title>
        <authorList>
            <person name="McEvoy S.L."/>
            <person name="Sezen U.U."/>
            <person name="Trouern-Trend A."/>
            <person name="McMahon S.M."/>
            <person name="Schaberg P.G."/>
            <person name="Yang J."/>
            <person name="Wegrzyn J.L."/>
            <person name="Swenson N.G."/>
        </authorList>
    </citation>
    <scope>NUCLEOTIDE SEQUENCE</scope>
    <source>
        <strain evidence="2">NS2018</strain>
    </source>
</reference>
<feature type="region of interest" description="Disordered" evidence="1">
    <location>
        <begin position="25"/>
        <end position="92"/>
    </location>
</feature>
<keyword evidence="3" id="KW-1185">Reference proteome</keyword>
<sequence length="92" mass="9474">MQSNVEAWTEEIRGRVVCDVCGDSSIGPEDHVLEGPSLNTGKSNSGARSGAKSEARKDRKSGTSMSGSPKKGGHGGNFTWSGSGYSLAEIGS</sequence>
<dbReference type="AlphaFoldDB" id="A0AA39SN48"/>
<dbReference type="Proteomes" id="UP001168877">
    <property type="component" value="Unassembled WGS sequence"/>
</dbReference>
<gene>
    <name evidence="2" type="ORF">LWI29_025972</name>
</gene>
<evidence type="ECO:0000313" key="2">
    <source>
        <dbReference type="EMBL" id="KAK0601636.1"/>
    </source>
</evidence>
<name>A0AA39SN48_ACESA</name>
<feature type="compositionally biased region" description="Basic and acidic residues" evidence="1">
    <location>
        <begin position="51"/>
        <end position="61"/>
    </location>
</feature>
<protein>
    <submittedName>
        <fullName evidence="2">Uncharacterized protein</fullName>
    </submittedName>
</protein>
<dbReference type="PANTHER" id="PTHR38400">
    <property type="entry name" value="OS02G0317800 PROTEIN"/>
    <property type="match status" value="1"/>
</dbReference>
<feature type="compositionally biased region" description="Polar residues" evidence="1">
    <location>
        <begin position="37"/>
        <end position="47"/>
    </location>
</feature>
<proteinExistence type="predicted"/>
<organism evidence="2 3">
    <name type="scientific">Acer saccharum</name>
    <name type="common">Sugar maple</name>
    <dbReference type="NCBI Taxonomy" id="4024"/>
    <lineage>
        <taxon>Eukaryota</taxon>
        <taxon>Viridiplantae</taxon>
        <taxon>Streptophyta</taxon>
        <taxon>Embryophyta</taxon>
        <taxon>Tracheophyta</taxon>
        <taxon>Spermatophyta</taxon>
        <taxon>Magnoliopsida</taxon>
        <taxon>eudicotyledons</taxon>
        <taxon>Gunneridae</taxon>
        <taxon>Pentapetalae</taxon>
        <taxon>rosids</taxon>
        <taxon>malvids</taxon>
        <taxon>Sapindales</taxon>
        <taxon>Sapindaceae</taxon>
        <taxon>Hippocastanoideae</taxon>
        <taxon>Acereae</taxon>
        <taxon>Acer</taxon>
    </lineage>
</organism>
<evidence type="ECO:0000313" key="3">
    <source>
        <dbReference type="Proteomes" id="UP001168877"/>
    </source>
</evidence>
<evidence type="ECO:0000256" key="1">
    <source>
        <dbReference type="SAM" id="MobiDB-lite"/>
    </source>
</evidence>